<sequence length="585" mass="64234">MRDRLRTELRSATLESFVLGDVLRSQARVHRAAPFLKFRDGELTYGEVDSTADRMARGLAALGVGPGHHVGVMLPNCADIVHIVFALARLGAVAVPINIAYRGELLRHVLAGSESRWLIVDGPYAERIPDVAPRLPDLGLVVVRDGAAAGVPMGALGKPAVEMSGLLASGNGSGEVRADVRFSDLQAIMYTSGTTGPSKGAMVSHALALTCAYDSLDFLDRWGKTVYCPLPLFHAAALWDGMLAALLGGGSIAIVERFSASRFWDDVRHFNAQVTMSVFSMIPILLSRPPAPDDRDHPMETFYMGKSSLDEPLRERFGVRSVETYTSTEAGIATGSPYGEWRTGSCGRAHDERFHVAVVDEHDREVGPGEPGELVLRPKQPFVLTSGYYGDWEATTRCFRNMWFHTGDRVWRDDDGYYYFLDRMKDAIRRRGENISAFDLESEINLHPAVQECAAIGVPSELEDEDIKVSVVVRPGSGPLNPAELVAFCEERLPRSMVPRYVEFVDALPRTPTDKVAKYRLRAEGEHGITPATWDRQAAPVQEALVQEAPVQEAPVQEALAPEISVQDVPAQETPTWDRQQEGTA</sequence>
<dbReference type="Gene3D" id="3.40.50.12780">
    <property type="entry name" value="N-terminal domain of ligase-like"/>
    <property type="match status" value="1"/>
</dbReference>
<keyword evidence="5" id="KW-1185">Reference proteome</keyword>
<dbReference type="InterPro" id="IPR020845">
    <property type="entry name" value="AMP-binding_CS"/>
</dbReference>
<keyword evidence="4" id="KW-0436">Ligase</keyword>
<protein>
    <submittedName>
        <fullName evidence="4">ATP-dependent acyl-CoA ligase</fullName>
    </submittedName>
</protein>
<dbReference type="PANTHER" id="PTHR43767">
    <property type="entry name" value="LONG-CHAIN-FATTY-ACID--COA LIGASE"/>
    <property type="match status" value="1"/>
</dbReference>
<dbReference type="Pfam" id="PF13193">
    <property type="entry name" value="AMP-binding_C"/>
    <property type="match status" value="1"/>
</dbReference>
<gene>
    <name evidence="4" type="ORF">GCM10010191_54560</name>
</gene>
<dbReference type="InterPro" id="IPR042099">
    <property type="entry name" value="ANL_N_sf"/>
</dbReference>
<dbReference type="Proteomes" id="UP001501231">
    <property type="component" value="Unassembled WGS sequence"/>
</dbReference>
<dbReference type="EMBL" id="BAAARW010000020">
    <property type="protein sequence ID" value="GAA2433461.1"/>
    <property type="molecule type" value="Genomic_DNA"/>
</dbReference>
<feature type="domain" description="AMP-binding enzyme C-terminal" evidence="3">
    <location>
        <begin position="440"/>
        <end position="515"/>
    </location>
</feature>
<dbReference type="Pfam" id="PF00501">
    <property type="entry name" value="AMP-binding"/>
    <property type="match status" value="1"/>
</dbReference>
<dbReference type="PROSITE" id="PS00455">
    <property type="entry name" value="AMP_BINDING"/>
    <property type="match status" value="1"/>
</dbReference>
<feature type="compositionally biased region" description="Polar residues" evidence="1">
    <location>
        <begin position="573"/>
        <end position="585"/>
    </location>
</feature>
<feature type="region of interest" description="Disordered" evidence="1">
    <location>
        <begin position="550"/>
        <end position="585"/>
    </location>
</feature>
<dbReference type="SUPFAM" id="SSF56801">
    <property type="entry name" value="Acetyl-CoA synthetase-like"/>
    <property type="match status" value="1"/>
</dbReference>
<name>A0ABP5WTJ5_9ACTN</name>
<comment type="caution">
    <text evidence="4">The sequence shown here is derived from an EMBL/GenBank/DDBJ whole genome shotgun (WGS) entry which is preliminary data.</text>
</comment>
<dbReference type="InterPro" id="IPR000873">
    <property type="entry name" value="AMP-dep_synth/lig_dom"/>
</dbReference>
<reference evidence="5" key="1">
    <citation type="journal article" date="2019" name="Int. J. Syst. Evol. Microbiol.">
        <title>The Global Catalogue of Microorganisms (GCM) 10K type strain sequencing project: providing services to taxonomists for standard genome sequencing and annotation.</title>
        <authorList>
            <consortium name="The Broad Institute Genomics Platform"/>
            <consortium name="The Broad Institute Genome Sequencing Center for Infectious Disease"/>
            <person name="Wu L."/>
            <person name="Ma J."/>
        </authorList>
    </citation>
    <scope>NUCLEOTIDE SEQUENCE [LARGE SCALE GENOMIC DNA]</scope>
    <source>
        <strain evidence="5">JCM 3325</strain>
    </source>
</reference>
<dbReference type="PANTHER" id="PTHR43767:SF1">
    <property type="entry name" value="NONRIBOSOMAL PEPTIDE SYNTHASE PES1 (EUROFUNG)-RELATED"/>
    <property type="match status" value="1"/>
</dbReference>
<evidence type="ECO:0000259" key="3">
    <source>
        <dbReference type="Pfam" id="PF13193"/>
    </source>
</evidence>
<dbReference type="InterPro" id="IPR050237">
    <property type="entry name" value="ATP-dep_AMP-bd_enzyme"/>
</dbReference>
<dbReference type="RefSeq" id="WP_344592643.1">
    <property type="nucleotide sequence ID" value="NZ_BAAARW010000020.1"/>
</dbReference>
<feature type="domain" description="AMP-dependent synthetase/ligase" evidence="2">
    <location>
        <begin position="24"/>
        <end position="389"/>
    </location>
</feature>
<dbReference type="Gene3D" id="3.30.300.30">
    <property type="match status" value="1"/>
</dbReference>
<dbReference type="InterPro" id="IPR045851">
    <property type="entry name" value="AMP-bd_C_sf"/>
</dbReference>
<dbReference type="InterPro" id="IPR025110">
    <property type="entry name" value="AMP-bd_C"/>
</dbReference>
<evidence type="ECO:0000313" key="4">
    <source>
        <dbReference type="EMBL" id="GAA2433461.1"/>
    </source>
</evidence>
<proteinExistence type="predicted"/>
<accession>A0ABP5WTJ5</accession>
<evidence type="ECO:0000256" key="1">
    <source>
        <dbReference type="SAM" id="MobiDB-lite"/>
    </source>
</evidence>
<evidence type="ECO:0000259" key="2">
    <source>
        <dbReference type="Pfam" id="PF00501"/>
    </source>
</evidence>
<evidence type="ECO:0000313" key="5">
    <source>
        <dbReference type="Proteomes" id="UP001501231"/>
    </source>
</evidence>
<organism evidence="4 5">
    <name type="scientific">Actinomadura vinacea</name>
    <dbReference type="NCBI Taxonomy" id="115336"/>
    <lineage>
        <taxon>Bacteria</taxon>
        <taxon>Bacillati</taxon>
        <taxon>Actinomycetota</taxon>
        <taxon>Actinomycetes</taxon>
        <taxon>Streptosporangiales</taxon>
        <taxon>Thermomonosporaceae</taxon>
        <taxon>Actinomadura</taxon>
    </lineage>
</organism>
<dbReference type="GO" id="GO:0016874">
    <property type="term" value="F:ligase activity"/>
    <property type="evidence" value="ECO:0007669"/>
    <property type="project" value="UniProtKB-KW"/>
</dbReference>